<dbReference type="InterPro" id="IPR047233">
    <property type="entry name" value="UAH_cupin"/>
</dbReference>
<keyword evidence="7" id="KW-1185">Reference proteome</keyword>
<comment type="subunit">
    <text evidence="1">Homodimer.</text>
</comment>
<dbReference type="GO" id="GO:0050385">
    <property type="term" value="F:ureidoglycolate lyase activity"/>
    <property type="evidence" value="ECO:0007669"/>
    <property type="project" value="UniProtKB-EC"/>
</dbReference>
<sequence length="242" mass="26690">MGDKRGRLPPDLTTIPCELLTAEAFRPYGEVIEVGQGRLTTANMGTARRFNWIANLYSTRTKDFAPSIPSSRTPNPNLSAHPSALPSELLTPPARPNLTIFSIAPTPTLPFPMKVIERHKYSTQFFMPIHQEEGSHPQKGYLVIVALNDPVTDGPDWRTLKAFVAAMHQGINYSAGCWHAPMIALDHRTDFLMLVWEREGEQTSLSEDTDVVTMDHAISIPVASSKGHNFTGAKDTSKGAKL</sequence>
<dbReference type="OrthoDB" id="10266039at2759"/>
<keyword evidence="3" id="KW-0456">Lyase</keyword>
<keyword evidence="6" id="KW-0378">Hydrolase</keyword>
<organism evidence="6 7">
    <name type="scientific">Gonapodya prolifera (strain JEL478)</name>
    <name type="common">Monoblepharis prolifera</name>
    <dbReference type="NCBI Taxonomy" id="1344416"/>
    <lineage>
        <taxon>Eukaryota</taxon>
        <taxon>Fungi</taxon>
        <taxon>Fungi incertae sedis</taxon>
        <taxon>Chytridiomycota</taxon>
        <taxon>Chytridiomycota incertae sedis</taxon>
        <taxon>Monoblepharidomycetes</taxon>
        <taxon>Monoblepharidales</taxon>
        <taxon>Gonapodyaceae</taxon>
        <taxon>Gonapodya</taxon>
    </lineage>
</organism>
<dbReference type="GO" id="GO:0006144">
    <property type="term" value="P:purine nucleobase metabolic process"/>
    <property type="evidence" value="ECO:0007669"/>
    <property type="project" value="UniProtKB-KW"/>
</dbReference>
<feature type="compositionally biased region" description="Polar residues" evidence="5">
    <location>
        <begin position="68"/>
        <end position="80"/>
    </location>
</feature>
<feature type="region of interest" description="Disordered" evidence="5">
    <location>
        <begin position="65"/>
        <end position="84"/>
    </location>
</feature>
<dbReference type="InterPro" id="IPR007247">
    <property type="entry name" value="Ureidogly_lyase"/>
</dbReference>
<evidence type="ECO:0000256" key="4">
    <source>
        <dbReference type="ARBA" id="ARBA00047684"/>
    </source>
</evidence>
<evidence type="ECO:0000256" key="3">
    <source>
        <dbReference type="ARBA" id="ARBA00023239"/>
    </source>
</evidence>
<protein>
    <submittedName>
        <fullName evidence="6">Ureidoglycolate hydrolase</fullName>
    </submittedName>
</protein>
<evidence type="ECO:0000313" key="7">
    <source>
        <dbReference type="Proteomes" id="UP000070544"/>
    </source>
</evidence>
<dbReference type="AlphaFoldDB" id="A0A139ARQ3"/>
<evidence type="ECO:0000256" key="5">
    <source>
        <dbReference type="SAM" id="MobiDB-lite"/>
    </source>
</evidence>
<evidence type="ECO:0000313" key="6">
    <source>
        <dbReference type="EMBL" id="KXS19412.1"/>
    </source>
</evidence>
<dbReference type="Gene3D" id="2.60.120.480">
    <property type="entry name" value="Ureidoglycolate hydrolase"/>
    <property type="match status" value="1"/>
</dbReference>
<dbReference type="CDD" id="cd20298">
    <property type="entry name" value="cupin_UAH"/>
    <property type="match status" value="1"/>
</dbReference>
<accession>A0A139ARQ3</accession>
<keyword evidence="2" id="KW-0659">Purine metabolism</keyword>
<dbReference type="SUPFAM" id="SSF51182">
    <property type="entry name" value="RmlC-like cupins"/>
    <property type="match status" value="1"/>
</dbReference>
<evidence type="ECO:0000256" key="1">
    <source>
        <dbReference type="ARBA" id="ARBA00011738"/>
    </source>
</evidence>
<dbReference type="InterPro" id="IPR024060">
    <property type="entry name" value="Ureidoglycolate_lyase_dom_sf"/>
</dbReference>
<comment type="catalytic activity">
    <reaction evidence="4">
        <text>(S)-ureidoglycolate = urea + glyoxylate</text>
        <dbReference type="Rhea" id="RHEA:11304"/>
        <dbReference type="ChEBI" id="CHEBI:16199"/>
        <dbReference type="ChEBI" id="CHEBI:36655"/>
        <dbReference type="ChEBI" id="CHEBI:57296"/>
        <dbReference type="EC" id="4.3.2.3"/>
    </reaction>
</comment>
<dbReference type="GO" id="GO:0004848">
    <property type="term" value="F:ureidoglycolate hydrolase activity"/>
    <property type="evidence" value="ECO:0007669"/>
    <property type="project" value="InterPro"/>
</dbReference>
<dbReference type="Pfam" id="PF04115">
    <property type="entry name" value="Ureidogly_lyase"/>
    <property type="match status" value="1"/>
</dbReference>
<dbReference type="PANTHER" id="PTHR21221:SF1">
    <property type="entry name" value="UREIDOGLYCOLATE LYASE"/>
    <property type="match status" value="1"/>
</dbReference>
<dbReference type="GO" id="GO:0000256">
    <property type="term" value="P:allantoin catabolic process"/>
    <property type="evidence" value="ECO:0007669"/>
    <property type="project" value="InterPro"/>
</dbReference>
<gene>
    <name evidence="6" type="ORF">M427DRAFT_52853</name>
</gene>
<dbReference type="EMBL" id="KQ965738">
    <property type="protein sequence ID" value="KXS19412.1"/>
    <property type="molecule type" value="Genomic_DNA"/>
</dbReference>
<evidence type="ECO:0000256" key="2">
    <source>
        <dbReference type="ARBA" id="ARBA00022631"/>
    </source>
</evidence>
<name>A0A139ARQ3_GONPJ</name>
<dbReference type="PANTHER" id="PTHR21221">
    <property type="entry name" value="UREIDOGLYCOLATE HYDROLASE"/>
    <property type="match status" value="1"/>
</dbReference>
<dbReference type="Proteomes" id="UP000070544">
    <property type="component" value="Unassembled WGS sequence"/>
</dbReference>
<dbReference type="STRING" id="1344416.A0A139ARQ3"/>
<reference evidence="6 7" key="1">
    <citation type="journal article" date="2015" name="Genome Biol. Evol.">
        <title>Phylogenomic analyses indicate that early fungi evolved digesting cell walls of algal ancestors of land plants.</title>
        <authorList>
            <person name="Chang Y."/>
            <person name="Wang S."/>
            <person name="Sekimoto S."/>
            <person name="Aerts A.L."/>
            <person name="Choi C."/>
            <person name="Clum A."/>
            <person name="LaButti K.M."/>
            <person name="Lindquist E.A."/>
            <person name="Yee Ngan C."/>
            <person name="Ohm R.A."/>
            <person name="Salamov A.A."/>
            <person name="Grigoriev I.V."/>
            <person name="Spatafora J.W."/>
            <person name="Berbee M.L."/>
        </authorList>
    </citation>
    <scope>NUCLEOTIDE SEQUENCE [LARGE SCALE GENOMIC DNA]</scope>
    <source>
        <strain evidence="6 7">JEL478</strain>
    </source>
</reference>
<proteinExistence type="predicted"/>
<dbReference type="InterPro" id="IPR011051">
    <property type="entry name" value="RmlC_Cupin_sf"/>
</dbReference>